<dbReference type="AlphaFoldDB" id="A0AAP9U7Q8"/>
<evidence type="ECO:0000313" key="2">
    <source>
        <dbReference type="Proteomes" id="UP000514462"/>
    </source>
</evidence>
<dbReference type="Proteomes" id="UP000514462">
    <property type="component" value="Plasmid pRHBSTW-00938_2"/>
</dbReference>
<accession>A0AAP9U7Q8</accession>
<sequence length="157" mass="17656">MSAKALFLKKLQEQQTSCRTFDSKSEADIAAFRLRMTALQDTMESWLTGTGIRAESCDTLLSEMLIGGRSFRVPGIHLRFEDKTLRFTPLFLYGQGTTGCVEATLCHQRRATPVCRLFMRSDAGDIWTYSRAATPNSRFAFSEDAFFDILSCLLTGQ</sequence>
<gene>
    <name evidence="1" type="ORF">HV331_24950</name>
</gene>
<dbReference type="EMBL" id="CP055905">
    <property type="protein sequence ID" value="QMR42799.1"/>
    <property type="molecule type" value="Genomic_DNA"/>
</dbReference>
<name>A0AAP9U7Q8_KLEAE</name>
<keyword evidence="1" id="KW-0614">Plasmid</keyword>
<organism evidence="1 2">
    <name type="scientific">Klebsiella aerogenes</name>
    <name type="common">Enterobacter aerogenes</name>
    <dbReference type="NCBI Taxonomy" id="548"/>
    <lineage>
        <taxon>Bacteria</taxon>
        <taxon>Pseudomonadati</taxon>
        <taxon>Pseudomonadota</taxon>
        <taxon>Gammaproteobacteria</taxon>
        <taxon>Enterobacterales</taxon>
        <taxon>Enterobacteriaceae</taxon>
        <taxon>Klebsiella/Raoultella group</taxon>
        <taxon>Klebsiella</taxon>
    </lineage>
</organism>
<protein>
    <submittedName>
        <fullName evidence="1">Uncharacterized protein</fullName>
    </submittedName>
</protein>
<evidence type="ECO:0000313" key="1">
    <source>
        <dbReference type="EMBL" id="QMR42799.1"/>
    </source>
</evidence>
<proteinExistence type="predicted"/>
<dbReference type="RefSeq" id="WP_182015575.1">
    <property type="nucleotide sequence ID" value="NZ_CP055905.1"/>
</dbReference>
<geneLocation type="plasmid" evidence="2">
    <name>prhbstw-00938_2</name>
</geneLocation>
<reference evidence="2" key="1">
    <citation type="submission" date="2020-06" db="EMBL/GenBank/DDBJ databases">
        <title>REHAB project genomes.</title>
        <authorList>
            <person name="Shaw L.P."/>
        </authorList>
    </citation>
    <scope>NUCLEOTIDE SEQUENCE [LARGE SCALE GENOMIC DNA]</scope>
    <source>
        <strain evidence="2">RHBSTW-00938</strain>
        <plasmid evidence="2">prhbstw-00938_2</plasmid>
    </source>
</reference>